<feature type="binding site" evidence="11">
    <location>
        <position position="141"/>
    </location>
    <ligand>
        <name>FAD</name>
        <dbReference type="ChEBI" id="CHEBI:57692"/>
    </ligand>
</feature>
<dbReference type="Pfam" id="PF00175">
    <property type="entry name" value="NAD_binding_1"/>
    <property type="match status" value="1"/>
</dbReference>
<keyword evidence="15" id="KW-1185">Reference proteome</keyword>
<comment type="caution">
    <text evidence="14">The sequence shown here is derived from an EMBL/GenBank/DDBJ whole genome shotgun (WGS) entry which is preliminary data.</text>
</comment>
<dbReference type="FunFam" id="3.40.50.80:FF:000009">
    <property type="entry name" value="NADH-cytochrome b5 reductase"/>
    <property type="match status" value="1"/>
</dbReference>
<dbReference type="EMBL" id="JAEPRC010000006">
    <property type="protein sequence ID" value="KAG2215544.1"/>
    <property type="molecule type" value="Genomic_DNA"/>
</dbReference>
<gene>
    <name evidence="14" type="ORF">INT46_000350</name>
</gene>
<dbReference type="Gene3D" id="2.40.30.10">
    <property type="entry name" value="Translation factors"/>
    <property type="match status" value="1"/>
</dbReference>
<feature type="binding site" evidence="11">
    <location>
        <position position="165"/>
    </location>
    <ligand>
        <name>FAD</name>
        <dbReference type="ChEBI" id="CHEBI:57692"/>
    </ligand>
</feature>
<dbReference type="PRINTS" id="PR00371">
    <property type="entry name" value="FPNCR"/>
</dbReference>
<evidence type="ECO:0000313" key="14">
    <source>
        <dbReference type="EMBL" id="KAG2215544.1"/>
    </source>
</evidence>
<feature type="binding site" evidence="11">
    <location>
        <position position="140"/>
    </location>
    <ligand>
        <name>FAD</name>
        <dbReference type="ChEBI" id="CHEBI:57692"/>
    </ligand>
</feature>
<proteinExistence type="inferred from homology"/>
<dbReference type="InterPro" id="IPR017938">
    <property type="entry name" value="Riboflavin_synthase-like_b-brl"/>
</dbReference>
<evidence type="ECO:0000256" key="2">
    <source>
        <dbReference type="ARBA" id="ARBA00004572"/>
    </source>
</evidence>
<dbReference type="Pfam" id="PF00970">
    <property type="entry name" value="FAD_binding_6"/>
    <property type="match status" value="1"/>
</dbReference>
<evidence type="ECO:0000256" key="3">
    <source>
        <dbReference type="ARBA" id="ARBA00006105"/>
    </source>
</evidence>
<comment type="catalytic activity">
    <reaction evidence="10 12">
        <text>2 Fe(III)-[cytochrome b5] + NADH = 2 Fe(II)-[cytochrome b5] + NAD(+) + H(+)</text>
        <dbReference type="Rhea" id="RHEA:46680"/>
        <dbReference type="Rhea" id="RHEA-COMP:10438"/>
        <dbReference type="Rhea" id="RHEA-COMP:10439"/>
        <dbReference type="ChEBI" id="CHEBI:15378"/>
        <dbReference type="ChEBI" id="CHEBI:29033"/>
        <dbReference type="ChEBI" id="CHEBI:29034"/>
        <dbReference type="ChEBI" id="CHEBI:57540"/>
        <dbReference type="ChEBI" id="CHEBI:57945"/>
        <dbReference type="EC" id="1.6.2.2"/>
    </reaction>
</comment>
<evidence type="ECO:0000256" key="1">
    <source>
        <dbReference type="ARBA" id="ARBA00001974"/>
    </source>
</evidence>
<dbReference type="InterPro" id="IPR001709">
    <property type="entry name" value="Flavoprot_Pyr_Nucl_cyt_Rdtase"/>
</dbReference>
<comment type="subcellular location">
    <subcellularLocation>
        <location evidence="2">Mitochondrion outer membrane</location>
        <topology evidence="2">Single-pass membrane protein</topology>
    </subcellularLocation>
</comment>
<dbReference type="InterPro" id="IPR008333">
    <property type="entry name" value="Cbr1-like_FAD-bd_dom"/>
</dbReference>
<accession>A0A8H7VIA4</accession>
<dbReference type="Gene3D" id="3.40.50.80">
    <property type="entry name" value="Nucleotide-binding domain of ferredoxin-NADP reductase (FNR) module"/>
    <property type="match status" value="1"/>
</dbReference>
<organism evidence="14 15">
    <name type="scientific">Mucor plumbeus</name>
    <dbReference type="NCBI Taxonomy" id="97098"/>
    <lineage>
        <taxon>Eukaryota</taxon>
        <taxon>Fungi</taxon>
        <taxon>Fungi incertae sedis</taxon>
        <taxon>Mucoromycota</taxon>
        <taxon>Mucoromycotina</taxon>
        <taxon>Mucoromycetes</taxon>
        <taxon>Mucorales</taxon>
        <taxon>Mucorineae</taxon>
        <taxon>Mucoraceae</taxon>
        <taxon>Mucor</taxon>
    </lineage>
</organism>
<feature type="binding site" evidence="11">
    <location>
        <position position="207"/>
    </location>
    <ligand>
        <name>FAD</name>
        <dbReference type="ChEBI" id="CHEBI:57692"/>
    </ligand>
</feature>
<dbReference type="PANTHER" id="PTHR19370">
    <property type="entry name" value="NADH-CYTOCHROME B5 REDUCTASE"/>
    <property type="match status" value="1"/>
</dbReference>
<dbReference type="GO" id="GO:0005741">
    <property type="term" value="C:mitochondrial outer membrane"/>
    <property type="evidence" value="ECO:0007669"/>
    <property type="project" value="UniProtKB-SubCell"/>
</dbReference>
<reference evidence="14" key="1">
    <citation type="submission" date="2020-12" db="EMBL/GenBank/DDBJ databases">
        <title>Metabolic potential, ecology and presence of endohyphal bacteria is reflected in genomic diversity of Mucoromycotina.</title>
        <authorList>
            <person name="Muszewska A."/>
            <person name="Okrasinska A."/>
            <person name="Steczkiewicz K."/>
            <person name="Drgas O."/>
            <person name="Orlowska M."/>
            <person name="Perlinska-Lenart U."/>
            <person name="Aleksandrzak-Piekarczyk T."/>
            <person name="Szatraj K."/>
            <person name="Zielenkiewicz U."/>
            <person name="Pilsyk S."/>
            <person name="Malc E."/>
            <person name="Mieczkowski P."/>
            <person name="Kruszewska J.S."/>
            <person name="Biernat P."/>
            <person name="Pawlowska J."/>
        </authorList>
    </citation>
    <scope>NUCLEOTIDE SEQUENCE</scope>
    <source>
        <strain evidence="14">CBS 226.32</strain>
    </source>
</reference>
<evidence type="ECO:0000256" key="11">
    <source>
        <dbReference type="PIRSR" id="PIRSR601834-1"/>
    </source>
</evidence>
<dbReference type="InterPro" id="IPR001433">
    <property type="entry name" value="OxRdtase_FAD/NAD-bd"/>
</dbReference>
<evidence type="ECO:0000256" key="8">
    <source>
        <dbReference type="ARBA" id="ARBA00023027"/>
    </source>
</evidence>
<dbReference type="GO" id="GO:0090524">
    <property type="term" value="F:cytochrome-b5 reductase activity, acting on NADH"/>
    <property type="evidence" value="ECO:0007669"/>
    <property type="project" value="UniProtKB-EC"/>
</dbReference>
<evidence type="ECO:0000256" key="7">
    <source>
        <dbReference type="ARBA" id="ARBA00023002"/>
    </source>
</evidence>
<comment type="cofactor">
    <cofactor evidence="1 11 12">
        <name>FAD</name>
        <dbReference type="ChEBI" id="CHEBI:57692"/>
    </cofactor>
</comment>
<evidence type="ECO:0000256" key="5">
    <source>
        <dbReference type="ARBA" id="ARBA00022787"/>
    </source>
</evidence>
<keyword evidence="7 12" id="KW-0560">Oxidoreductase</keyword>
<feature type="binding site" evidence="11">
    <location>
        <position position="139"/>
    </location>
    <ligand>
        <name>FAD</name>
        <dbReference type="ChEBI" id="CHEBI:57692"/>
    </ligand>
</feature>
<dbReference type="SUPFAM" id="SSF52343">
    <property type="entry name" value="Ferredoxin reductase-like, C-terminal NADP-linked domain"/>
    <property type="match status" value="1"/>
</dbReference>
<keyword evidence="5" id="KW-1000">Mitochondrion outer membrane</keyword>
<evidence type="ECO:0000256" key="6">
    <source>
        <dbReference type="ARBA" id="ARBA00022827"/>
    </source>
</evidence>
<protein>
    <recommendedName>
        <fullName evidence="12">NADH-cytochrome b5 reductase</fullName>
        <ecNumber evidence="12">1.6.2.2</ecNumber>
    </recommendedName>
</protein>
<comment type="similarity">
    <text evidence="3 12">Belongs to the flavoprotein pyridine nucleotide cytochrome reductase family.</text>
</comment>
<dbReference type="PRINTS" id="PR00406">
    <property type="entry name" value="CYTB5RDTASE"/>
</dbReference>
<dbReference type="OrthoDB" id="432685at2759"/>
<dbReference type="PANTHER" id="PTHR19370:SF171">
    <property type="entry name" value="NADH-CYTOCHROME B5 REDUCTASE 2"/>
    <property type="match status" value="1"/>
</dbReference>
<dbReference type="PROSITE" id="PS51384">
    <property type="entry name" value="FAD_FR"/>
    <property type="match status" value="1"/>
</dbReference>
<evidence type="ECO:0000313" key="15">
    <source>
        <dbReference type="Proteomes" id="UP000650833"/>
    </source>
</evidence>
<dbReference type="InterPro" id="IPR039261">
    <property type="entry name" value="FNR_nucleotide-bd"/>
</dbReference>
<evidence type="ECO:0000256" key="4">
    <source>
        <dbReference type="ARBA" id="ARBA00022630"/>
    </source>
</evidence>
<keyword evidence="9" id="KW-0496">Mitochondrion</keyword>
<dbReference type="InterPro" id="IPR001834">
    <property type="entry name" value="CBR-like"/>
</dbReference>
<name>A0A8H7VIA4_9FUNG</name>
<keyword evidence="4 11" id="KW-0285">Flavoprotein</keyword>
<dbReference type="SUPFAM" id="SSF63380">
    <property type="entry name" value="Riboflavin synthase domain-like"/>
    <property type="match status" value="1"/>
</dbReference>
<evidence type="ECO:0000259" key="13">
    <source>
        <dbReference type="PROSITE" id="PS51384"/>
    </source>
</evidence>
<feature type="domain" description="FAD-binding FR-type" evidence="13">
    <location>
        <begin position="87"/>
        <end position="190"/>
    </location>
</feature>
<evidence type="ECO:0000256" key="10">
    <source>
        <dbReference type="ARBA" id="ARBA00047682"/>
    </source>
</evidence>
<feature type="binding site" evidence="11">
    <location>
        <position position="158"/>
    </location>
    <ligand>
        <name>FAD</name>
        <dbReference type="ChEBI" id="CHEBI:57692"/>
    </ligand>
</feature>
<keyword evidence="6 11" id="KW-0274">FAD</keyword>
<dbReference type="CDD" id="cd06183">
    <property type="entry name" value="cyt_b5_reduct_like"/>
    <property type="match status" value="1"/>
</dbReference>
<dbReference type="Proteomes" id="UP000650833">
    <property type="component" value="Unassembled WGS sequence"/>
</dbReference>
<feature type="binding site" evidence="11">
    <location>
        <position position="156"/>
    </location>
    <ligand>
        <name>FAD</name>
        <dbReference type="ChEBI" id="CHEBI:57692"/>
    </ligand>
</feature>
<sequence>MRLISSTMNSAIRQAAYNPALRMPQAQVLRNVRQYSTEVEVKKSGLSNGLLLGLFGAGIVGGIAYKKQGKKACPLEKGESSSAFESKGFVSLKLLEVQPISHNTSLFRFALPEGQVSGLPVASCVIAKHSTGQFLPTLRPYTPVSDEKAVGHIDFIIKKYENGSMTPVIHNLKPGDTLDFRGPMLKYDWEKNQKQNVGMIAGGTGITPMLQLIRRIFHEESTDKNVKVSLIYANQTEDDILLKSELDKIAKEHPDRFKVVYALDKAPTNWTGVTGFVNKEVIQAHLPGPQDDNSIIFVCGPSPMVKSIAGETILMSQGKFDGILKELGYSKGNVFKF</sequence>
<keyword evidence="8 12" id="KW-0520">NAD</keyword>
<evidence type="ECO:0000256" key="12">
    <source>
        <dbReference type="RuleBase" id="RU361226"/>
    </source>
</evidence>
<keyword evidence="5" id="KW-0472">Membrane</keyword>
<dbReference type="FunFam" id="2.40.30.10:FF:000032">
    <property type="entry name" value="NADH-cytochrome b5 reductase"/>
    <property type="match status" value="1"/>
</dbReference>
<dbReference type="EC" id="1.6.2.2" evidence="12"/>
<dbReference type="AlphaFoldDB" id="A0A8H7VIA4"/>
<dbReference type="InterPro" id="IPR017927">
    <property type="entry name" value="FAD-bd_FR_type"/>
</dbReference>
<evidence type="ECO:0000256" key="9">
    <source>
        <dbReference type="ARBA" id="ARBA00023128"/>
    </source>
</evidence>